<feature type="region of interest" description="Disordered" evidence="1">
    <location>
        <begin position="47"/>
        <end position="68"/>
    </location>
</feature>
<organism evidence="3">
    <name type="scientific">bioreactor metagenome</name>
    <dbReference type="NCBI Taxonomy" id="1076179"/>
    <lineage>
        <taxon>unclassified sequences</taxon>
        <taxon>metagenomes</taxon>
        <taxon>ecological metagenomes</taxon>
    </lineage>
</organism>
<evidence type="ECO:0000313" key="3">
    <source>
        <dbReference type="EMBL" id="MPM11375.1"/>
    </source>
</evidence>
<evidence type="ECO:0000256" key="1">
    <source>
        <dbReference type="SAM" id="MobiDB-lite"/>
    </source>
</evidence>
<keyword evidence="2" id="KW-0472">Membrane</keyword>
<accession>A0A644X5E7</accession>
<dbReference type="EMBL" id="VSSQ01001822">
    <property type="protein sequence ID" value="MPM11375.1"/>
    <property type="molecule type" value="Genomic_DNA"/>
</dbReference>
<proteinExistence type="predicted"/>
<dbReference type="AlphaFoldDB" id="A0A644X5E7"/>
<sequence>MLMTRHFLFWRFLNGRLGLLLLGVLIAVGIVLLIVLLTSRKYPRGNVKTAPGAQPAASAAGTPASAVTGDPHGKILDLLRVASEEKQVSAADYEERRMVLDGGKYDNYRRAELVELKEKYARFELSTQEYIEARAKLLNL</sequence>
<feature type="transmembrane region" description="Helical" evidence="2">
    <location>
        <begin position="20"/>
        <end position="38"/>
    </location>
</feature>
<keyword evidence="2" id="KW-1133">Transmembrane helix</keyword>
<gene>
    <name evidence="3" type="ORF">SDC9_57718</name>
</gene>
<reference evidence="3" key="1">
    <citation type="submission" date="2019-08" db="EMBL/GenBank/DDBJ databases">
        <authorList>
            <person name="Kucharzyk K."/>
            <person name="Murdoch R.W."/>
            <person name="Higgins S."/>
            <person name="Loffler F."/>
        </authorList>
    </citation>
    <scope>NUCLEOTIDE SEQUENCE</scope>
</reference>
<feature type="compositionally biased region" description="Low complexity" evidence="1">
    <location>
        <begin position="49"/>
        <end position="68"/>
    </location>
</feature>
<evidence type="ECO:0000256" key="2">
    <source>
        <dbReference type="SAM" id="Phobius"/>
    </source>
</evidence>
<keyword evidence="2" id="KW-0812">Transmembrane</keyword>
<protein>
    <recommendedName>
        <fullName evidence="4">SHOCT domain-containing protein</fullName>
    </recommendedName>
</protein>
<evidence type="ECO:0008006" key="4">
    <source>
        <dbReference type="Google" id="ProtNLM"/>
    </source>
</evidence>
<comment type="caution">
    <text evidence="3">The sequence shown here is derived from an EMBL/GenBank/DDBJ whole genome shotgun (WGS) entry which is preliminary data.</text>
</comment>
<name>A0A644X5E7_9ZZZZ</name>